<dbReference type="SUPFAM" id="SSF47203">
    <property type="entry name" value="Acyl-CoA dehydrogenase C-terminal domain-like"/>
    <property type="match status" value="1"/>
</dbReference>
<dbReference type="Gene3D" id="1.10.3140.10">
    <property type="entry name" value="4-hydroxybutyryl-coa dehydratase, domain 1"/>
    <property type="match status" value="1"/>
</dbReference>
<feature type="domain" description="HpaB/PvcC/4-BUDH N-terminal" evidence="5">
    <location>
        <begin position="5"/>
        <end position="271"/>
    </location>
</feature>
<keyword evidence="7" id="KW-1185">Reference proteome</keyword>
<evidence type="ECO:0000256" key="1">
    <source>
        <dbReference type="ARBA" id="ARBA00022630"/>
    </source>
</evidence>
<dbReference type="Pfam" id="PF03241">
    <property type="entry name" value="HpaB"/>
    <property type="match status" value="1"/>
</dbReference>
<dbReference type="InterPro" id="IPR004925">
    <property type="entry name" value="HpaB/PvcC/4-BUDH"/>
</dbReference>
<organism evidence="6 7">
    <name type="scientific">Tepidiforma flava</name>
    <dbReference type="NCBI Taxonomy" id="3004094"/>
    <lineage>
        <taxon>Bacteria</taxon>
        <taxon>Bacillati</taxon>
        <taxon>Chloroflexota</taxon>
        <taxon>Tepidiformia</taxon>
        <taxon>Tepidiformales</taxon>
        <taxon>Tepidiformaceae</taxon>
        <taxon>Tepidiforma</taxon>
    </lineage>
</organism>
<dbReference type="InterPro" id="IPR024674">
    <property type="entry name" value="HpaB/PvcC/4-BUDH_N"/>
</dbReference>
<evidence type="ECO:0000256" key="3">
    <source>
        <dbReference type="ARBA" id="ARBA00023002"/>
    </source>
</evidence>
<dbReference type="Gene3D" id="1.20.140.10">
    <property type="entry name" value="Butyryl-CoA Dehydrogenase, subunit A, domain 3"/>
    <property type="match status" value="1"/>
</dbReference>
<evidence type="ECO:0000259" key="5">
    <source>
        <dbReference type="Pfam" id="PF11794"/>
    </source>
</evidence>
<feature type="domain" description="HpaB/PvcC/4-BUDH C-terminal" evidence="4">
    <location>
        <begin position="285"/>
        <end position="477"/>
    </location>
</feature>
<sequence>MGLRTPQQYIDSLKDGRTVYYRGERVPDVTTHPVIKKAVRHACLDFEMAENPEYRDLAVVTGEDGQPYSRYYKIPASTDDLLQRSRLIETATALGKTLVVLVKEIGTDALFALHRVARQVDQKYETDYHRRVEAFYRHCRDNDLAVSVAQTDVKGDRGLGPRDQPHPDYYTRIVERRPDGIVVRGAKIHTSCTTNVNELIVLPTRAMAEADADYAVSFAIPVDTPGLKLIASPYGGSPKNEFDAPLSAERKMMETITIFDDVFVPWERVFLAGEYDFAGPLALGFVEYHRFTAVSYKLPLVDALVGSALLMADLNGIARAAHVRDKLIRLISYAETLRALTEMAALRGRGDDPGIFAPDPLTTNMAKYHFAHGYHEALQHVQDIAGGMLVTGPGAEDFANPETGDLLRKYLGGRAGVDGEVRTRAMNMVSDLTTGDFGGYHAVLAIHAEGSLEAEKLMISRAYDGRRALEYAKKLAGIA</sequence>
<dbReference type="Pfam" id="PF11794">
    <property type="entry name" value="HpaB_N"/>
    <property type="match status" value="1"/>
</dbReference>
<dbReference type="InterPro" id="IPR009100">
    <property type="entry name" value="AcylCoA_DH/oxidase_NM_dom_sf"/>
</dbReference>
<gene>
    <name evidence="6" type="ORF">O0235_14865</name>
</gene>
<accession>A0ABY7M7M5</accession>
<dbReference type="PIRSF" id="PIRSF000331">
    <property type="entry name" value="HpaA_HpaB"/>
    <property type="match status" value="1"/>
</dbReference>
<dbReference type="SUPFAM" id="SSF56645">
    <property type="entry name" value="Acyl-CoA dehydrogenase NM domain-like"/>
    <property type="match status" value="1"/>
</dbReference>
<reference evidence="6 7" key="1">
    <citation type="journal article" date="2023" name="ISME J.">
        <title>Thermophilic Dehalococcoidia with unusual traits shed light on an unexpected past.</title>
        <authorList>
            <person name="Palmer M."/>
            <person name="Covington J.K."/>
            <person name="Zhou E.M."/>
            <person name="Thomas S.C."/>
            <person name="Habib N."/>
            <person name="Seymour C.O."/>
            <person name="Lai D."/>
            <person name="Johnston J."/>
            <person name="Hashimi A."/>
            <person name="Jiao J.Y."/>
            <person name="Muok A.R."/>
            <person name="Liu L."/>
            <person name="Xian W.D."/>
            <person name="Zhi X.Y."/>
            <person name="Li M.M."/>
            <person name="Silva L.P."/>
            <person name="Bowen B.P."/>
            <person name="Louie K."/>
            <person name="Briegel A."/>
            <person name="Pett-Ridge J."/>
            <person name="Weber P.K."/>
            <person name="Tocheva E.I."/>
            <person name="Woyke T."/>
            <person name="Northen T.R."/>
            <person name="Mayali X."/>
            <person name="Li W.J."/>
            <person name="Hedlund B.P."/>
        </authorList>
    </citation>
    <scope>NUCLEOTIDE SEQUENCE [LARGE SCALE GENOMIC DNA]</scope>
    <source>
        <strain evidence="6 7">YIM 72310</strain>
    </source>
</reference>
<dbReference type="InterPro" id="IPR046373">
    <property type="entry name" value="Acyl-CoA_Oxase/DH_mid-dom_sf"/>
</dbReference>
<keyword evidence="3" id="KW-0560">Oxidoreductase</keyword>
<evidence type="ECO:0000256" key="2">
    <source>
        <dbReference type="ARBA" id="ARBA00022827"/>
    </source>
</evidence>
<keyword evidence="1" id="KW-0285">Flavoprotein</keyword>
<name>A0ABY7M7M5_9CHLR</name>
<dbReference type="Proteomes" id="UP001212803">
    <property type="component" value="Chromosome"/>
</dbReference>
<evidence type="ECO:0008006" key="8">
    <source>
        <dbReference type="Google" id="ProtNLM"/>
    </source>
</evidence>
<dbReference type="EMBL" id="CP115149">
    <property type="protein sequence ID" value="WBL36028.1"/>
    <property type="molecule type" value="Genomic_DNA"/>
</dbReference>
<dbReference type="InterPro" id="IPR036250">
    <property type="entry name" value="AcylCo_DH-like_C"/>
</dbReference>
<dbReference type="Gene3D" id="2.40.110.10">
    <property type="entry name" value="Butyryl-CoA Dehydrogenase, subunit A, domain 2"/>
    <property type="match status" value="1"/>
</dbReference>
<evidence type="ECO:0000259" key="4">
    <source>
        <dbReference type="Pfam" id="PF03241"/>
    </source>
</evidence>
<evidence type="ECO:0000313" key="6">
    <source>
        <dbReference type="EMBL" id="WBL36028.1"/>
    </source>
</evidence>
<dbReference type="PANTHER" id="PTHR36117:SF3">
    <property type="entry name" value="4-HYDROXYPHENYLACETATE 3-MONOOXYGENASE-RELATED"/>
    <property type="match status" value="1"/>
</dbReference>
<dbReference type="RefSeq" id="WP_270056553.1">
    <property type="nucleotide sequence ID" value="NZ_CP115149.1"/>
</dbReference>
<proteinExistence type="predicted"/>
<dbReference type="PANTHER" id="PTHR36117">
    <property type="entry name" value="4-HYDROXYPHENYLACETATE 3-MONOOXYGENASE-RELATED"/>
    <property type="match status" value="1"/>
</dbReference>
<dbReference type="InterPro" id="IPR024719">
    <property type="entry name" value="HpaB/PvcC/4-BUDH_C"/>
</dbReference>
<keyword evidence="2" id="KW-0274">FAD</keyword>
<protein>
    <recommendedName>
        <fullName evidence="8">Gamma-aminobutyrate dehydratase</fullName>
    </recommendedName>
</protein>
<evidence type="ECO:0000313" key="7">
    <source>
        <dbReference type="Proteomes" id="UP001212803"/>
    </source>
</evidence>